<dbReference type="PANTHER" id="PTHR47861">
    <property type="entry name" value="FKBP-TYPE PEPTIDYL-PROLYL CIS-TRANS ISOMERASE SLYD"/>
    <property type="match status" value="1"/>
</dbReference>
<dbReference type="Pfam" id="PF00254">
    <property type="entry name" value="FKBP_C"/>
    <property type="match status" value="1"/>
</dbReference>
<evidence type="ECO:0000256" key="3">
    <source>
        <dbReference type="ARBA" id="ARBA00006577"/>
    </source>
</evidence>
<evidence type="ECO:0000256" key="6">
    <source>
        <dbReference type="ARBA" id="ARBA00023186"/>
    </source>
</evidence>
<dbReference type="GO" id="GO:0042026">
    <property type="term" value="P:protein refolding"/>
    <property type="evidence" value="ECO:0007669"/>
    <property type="project" value="UniProtKB-ARBA"/>
</dbReference>
<dbReference type="InterPro" id="IPR001179">
    <property type="entry name" value="PPIase_FKBP_dom"/>
</dbReference>
<gene>
    <name evidence="12" type="ORF">BOW53_14580</name>
</gene>
<evidence type="ECO:0000313" key="12">
    <source>
        <dbReference type="EMBL" id="OOZ38670.1"/>
    </source>
</evidence>
<dbReference type="Gene3D" id="3.10.50.40">
    <property type="match status" value="1"/>
</dbReference>
<dbReference type="GO" id="GO:0005737">
    <property type="term" value="C:cytoplasm"/>
    <property type="evidence" value="ECO:0007669"/>
    <property type="project" value="UniProtKB-SubCell"/>
</dbReference>
<keyword evidence="5 9" id="KW-0697">Rotamase</keyword>
<comment type="similarity">
    <text evidence="3 10">Belongs to the FKBP-type PPIase family.</text>
</comment>
<keyword evidence="6" id="KW-0143">Chaperone</keyword>
<evidence type="ECO:0000259" key="11">
    <source>
        <dbReference type="PROSITE" id="PS50059"/>
    </source>
</evidence>
<comment type="catalytic activity">
    <reaction evidence="1 9 10">
        <text>[protein]-peptidylproline (omega=180) = [protein]-peptidylproline (omega=0)</text>
        <dbReference type="Rhea" id="RHEA:16237"/>
        <dbReference type="Rhea" id="RHEA-COMP:10747"/>
        <dbReference type="Rhea" id="RHEA-COMP:10748"/>
        <dbReference type="ChEBI" id="CHEBI:83833"/>
        <dbReference type="ChEBI" id="CHEBI:83834"/>
        <dbReference type="EC" id="5.2.1.8"/>
    </reaction>
</comment>
<organism evidence="12 13">
    <name type="scientific">Solemya pervernicosa gill symbiont</name>
    <dbReference type="NCBI Taxonomy" id="642797"/>
    <lineage>
        <taxon>Bacteria</taxon>
        <taxon>Pseudomonadati</taxon>
        <taxon>Pseudomonadota</taxon>
        <taxon>Gammaproteobacteria</taxon>
        <taxon>sulfur-oxidizing symbionts</taxon>
    </lineage>
</organism>
<evidence type="ECO:0000256" key="2">
    <source>
        <dbReference type="ARBA" id="ARBA00004496"/>
    </source>
</evidence>
<feature type="domain" description="PPIase FKBP-type" evidence="11">
    <location>
        <begin position="6"/>
        <end position="80"/>
    </location>
</feature>
<dbReference type="PROSITE" id="PS50059">
    <property type="entry name" value="FKBP_PPIASE"/>
    <property type="match status" value="1"/>
</dbReference>
<keyword evidence="13" id="KW-1185">Reference proteome</keyword>
<protein>
    <recommendedName>
        <fullName evidence="10">Peptidyl-prolyl cis-trans isomerase</fullName>
        <ecNumber evidence="10">5.2.1.8</ecNumber>
    </recommendedName>
</protein>
<evidence type="ECO:0000313" key="13">
    <source>
        <dbReference type="Proteomes" id="UP000191110"/>
    </source>
</evidence>
<name>A0A1T2L0Y2_9GAMM</name>
<keyword evidence="4" id="KW-0963">Cytoplasm</keyword>
<dbReference type="EMBL" id="MPRL01000076">
    <property type="protein sequence ID" value="OOZ38670.1"/>
    <property type="molecule type" value="Genomic_DNA"/>
</dbReference>
<evidence type="ECO:0000256" key="4">
    <source>
        <dbReference type="ARBA" id="ARBA00022490"/>
    </source>
</evidence>
<evidence type="ECO:0000256" key="9">
    <source>
        <dbReference type="PROSITE-ProRule" id="PRU00277"/>
    </source>
</evidence>
<evidence type="ECO:0000256" key="5">
    <source>
        <dbReference type="ARBA" id="ARBA00023110"/>
    </source>
</evidence>
<evidence type="ECO:0000256" key="1">
    <source>
        <dbReference type="ARBA" id="ARBA00000971"/>
    </source>
</evidence>
<dbReference type="PANTHER" id="PTHR47861:SF3">
    <property type="entry name" value="FKBP-TYPE PEPTIDYL-PROLYL CIS-TRANS ISOMERASE SLYD"/>
    <property type="match status" value="1"/>
</dbReference>
<dbReference type="InterPro" id="IPR046357">
    <property type="entry name" value="PPIase_dom_sf"/>
</dbReference>
<dbReference type="AlphaFoldDB" id="A0A1T2L0Y2"/>
<comment type="function">
    <text evidence="8">Also involved in hydrogenase metallocenter assembly, probably by participating in the nickel insertion step. This function in hydrogenase biosynthesis requires chaperone activity and the presence of the metal-binding domain, but not PPIase activity.</text>
</comment>
<evidence type="ECO:0000256" key="8">
    <source>
        <dbReference type="ARBA" id="ARBA00037071"/>
    </source>
</evidence>
<dbReference type="OrthoDB" id="9808891at2"/>
<dbReference type="Proteomes" id="UP000191110">
    <property type="component" value="Unassembled WGS sequence"/>
</dbReference>
<comment type="caution">
    <text evidence="12">The sequence shown here is derived from an EMBL/GenBank/DDBJ whole genome shotgun (WGS) entry which is preliminary data.</text>
</comment>
<dbReference type="GO" id="GO:0003755">
    <property type="term" value="F:peptidyl-prolyl cis-trans isomerase activity"/>
    <property type="evidence" value="ECO:0007669"/>
    <property type="project" value="UniProtKB-UniRule"/>
</dbReference>
<proteinExistence type="inferred from homology"/>
<accession>A0A1T2L0Y2</accession>
<comment type="subcellular location">
    <subcellularLocation>
        <location evidence="2">Cytoplasm</location>
    </subcellularLocation>
</comment>
<sequence length="170" mass="18819">MQISKDKVVTIEYTMTDEAGKMVDTTDNRDALSFIQGSGQLIPALEQALEGHSSGEQLQITLPPEQGYGERDERLVKEIPRSQFQVPGEIELGMLFQAQNGDHAVPVTVVKFDEETVTIDANPQLAGTTLSVDIVIVEVRDAIAEELESGEVQEINEIYQQEMARNKESE</sequence>
<evidence type="ECO:0000256" key="10">
    <source>
        <dbReference type="RuleBase" id="RU003915"/>
    </source>
</evidence>
<reference evidence="12 13" key="1">
    <citation type="submission" date="2016-11" db="EMBL/GenBank/DDBJ databases">
        <title>Mixed transmission modes and dynamic genome evolution in an obligate animal-bacterial symbiosis.</title>
        <authorList>
            <person name="Russell S.L."/>
            <person name="Corbett-Detig R.B."/>
            <person name="Cavanaugh C.M."/>
        </authorList>
    </citation>
    <scope>NUCLEOTIDE SEQUENCE [LARGE SCALE GENOMIC DNA]</scope>
    <source>
        <strain evidence="12">Sveles-Q1</strain>
    </source>
</reference>
<evidence type="ECO:0000256" key="7">
    <source>
        <dbReference type="ARBA" id="ARBA00023235"/>
    </source>
</evidence>
<dbReference type="SUPFAM" id="SSF54534">
    <property type="entry name" value="FKBP-like"/>
    <property type="match status" value="1"/>
</dbReference>
<dbReference type="RefSeq" id="WP_078484820.1">
    <property type="nucleotide sequence ID" value="NZ_MPRL01000076.1"/>
</dbReference>
<dbReference type="EC" id="5.2.1.8" evidence="10"/>
<keyword evidence="7 9" id="KW-0413">Isomerase</keyword>